<dbReference type="Pfam" id="PF02588">
    <property type="entry name" value="YitT_membrane"/>
    <property type="match status" value="1"/>
</dbReference>
<dbReference type="EMBL" id="JACONZ010000003">
    <property type="protein sequence ID" value="MBC5581851.1"/>
    <property type="molecule type" value="Genomic_DNA"/>
</dbReference>
<comment type="subcellular location">
    <subcellularLocation>
        <location evidence="1">Cell membrane</location>
        <topology evidence="1">Multi-pass membrane protein</topology>
    </subcellularLocation>
</comment>
<feature type="transmembrane region" description="Helical" evidence="6">
    <location>
        <begin position="117"/>
        <end position="136"/>
    </location>
</feature>
<gene>
    <name evidence="8" type="ORF">H8S23_10055</name>
</gene>
<protein>
    <submittedName>
        <fullName evidence="8">YitT family protein</fullName>
    </submittedName>
</protein>
<evidence type="ECO:0000256" key="3">
    <source>
        <dbReference type="ARBA" id="ARBA00022692"/>
    </source>
</evidence>
<dbReference type="InterPro" id="IPR019264">
    <property type="entry name" value="DUF2179"/>
</dbReference>
<evidence type="ECO:0000256" key="2">
    <source>
        <dbReference type="ARBA" id="ARBA00022475"/>
    </source>
</evidence>
<dbReference type="PANTHER" id="PTHR33545">
    <property type="entry name" value="UPF0750 MEMBRANE PROTEIN YITT-RELATED"/>
    <property type="match status" value="1"/>
</dbReference>
<sequence>MTKKQSFQAKLIWFLILNAGLIFTAAGISIFKTPNHFAMGGTSGLAIILADLFPRLDVGGAMMIINLVLVIFGFLFLGRSFGGATVYASAALSVYVALFEKLVPLAAPLTDDTMLELIWAVILPAVGSALVFNIGASTGGTDIVAMVLAKYSSMEIGKALLVSDFLITAATFWLFDARTGLYCVLGLLLKTFLVDIVIDGINSRKYVTVICAEPEQVKTFILEKLHRGATISQAEGAFTHRPEQVITTVLTRRQAVTLRNFIRGIDRHAFITMVNSSEIIGKGFREI</sequence>
<keyword evidence="2" id="KW-1003">Cell membrane</keyword>
<keyword evidence="5 6" id="KW-0472">Membrane</keyword>
<keyword evidence="3 6" id="KW-0812">Transmembrane</keyword>
<keyword evidence="4 6" id="KW-1133">Transmembrane helix</keyword>
<feature type="transmembrane region" description="Helical" evidence="6">
    <location>
        <begin position="156"/>
        <end position="173"/>
    </location>
</feature>
<dbReference type="InterPro" id="IPR051461">
    <property type="entry name" value="UPF0750_membrane"/>
</dbReference>
<dbReference type="GO" id="GO:0005886">
    <property type="term" value="C:plasma membrane"/>
    <property type="evidence" value="ECO:0007669"/>
    <property type="project" value="UniProtKB-SubCell"/>
</dbReference>
<evidence type="ECO:0000256" key="6">
    <source>
        <dbReference type="SAM" id="Phobius"/>
    </source>
</evidence>
<dbReference type="Gene3D" id="3.30.70.120">
    <property type="match status" value="1"/>
</dbReference>
<feature type="transmembrane region" description="Helical" evidence="6">
    <location>
        <begin position="12"/>
        <end position="31"/>
    </location>
</feature>
<evidence type="ECO:0000256" key="5">
    <source>
        <dbReference type="ARBA" id="ARBA00023136"/>
    </source>
</evidence>
<dbReference type="InterPro" id="IPR015867">
    <property type="entry name" value="N-reg_PII/ATP_PRibTrfase_C"/>
</dbReference>
<dbReference type="Proteomes" id="UP000659630">
    <property type="component" value="Unassembled WGS sequence"/>
</dbReference>
<evidence type="ECO:0000313" key="9">
    <source>
        <dbReference type="Proteomes" id="UP000659630"/>
    </source>
</evidence>
<dbReference type="RefSeq" id="WP_186888208.1">
    <property type="nucleotide sequence ID" value="NZ_JACONZ010000003.1"/>
</dbReference>
<evidence type="ECO:0000256" key="1">
    <source>
        <dbReference type="ARBA" id="ARBA00004651"/>
    </source>
</evidence>
<feature type="domain" description="DUF2179" evidence="7">
    <location>
        <begin position="227"/>
        <end position="281"/>
    </location>
</feature>
<proteinExistence type="predicted"/>
<dbReference type="Pfam" id="PF10035">
    <property type="entry name" value="DUF2179"/>
    <property type="match status" value="1"/>
</dbReference>
<evidence type="ECO:0000313" key="8">
    <source>
        <dbReference type="EMBL" id="MBC5581851.1"/>
    </source>
</evidence>
<dbReference type="AlphaFoldDB" id="A0A923I7S1"/>
<accession>A0A923I7S1</accession>
<name>A0A923I7S1_9FIRM</name>
<evidence type="ECO:0000259" key="7">
    <source>
        <dbReference type="Pfam" id="PF10035"/>
    </source>
</evidence>
<dbReference type="CDD" id="cd16380">
    <property type="entry name" value="YitT_C"/>
    <property type="match status" value="1"/>
</dbReference>
<keyword evidence="9" id="KW-1185">Reference proteome</keyword>
<dbReference type="PANTHER" id="PTHR33545:SF5">
    <property type="entry name" value="UPF0750 MEMBRANE PROTEIN YITT"/>
    <property type="match status" value="1"/>
</dbReference>
<reference evidence="8" key="1">
    <citation type="submission" date="2020-08" db="EMBL/GenBank/DDBJ databases">
        <title>Genome public.</title>
        <authorList>
            <person name="Liu C."/>
            <person name="Sun Q."/>
        </authorList>
    </citation>
    <scope>NUCLEOTIDE SEQUENCE</scope>
    <source>
        <strain evidence="8">BX8</strain>
    </source>
</reference>
<feature type="transmembrane region" description="Helical" evidence="6">
    <location>
        <begin position="65"/>
        <end position="97"/>
    </location>
</feature>
<dbReference type="InterPro" id="IPR003740">
    <property type="entry name" value="YitT"/>
</dbReference>
<comment type="caution">
    <text evidence="8">The sequence shown here is derived from an EMBL/GenBank/DDBJ whole genome shotgun (WGS) entry which is preliminary data.</text>
</comment>
<dbReference type="PIRSF" id="PIRSF006483">
    <property type="entry name" value="Membrane_protein_YitT"/>
    <property type="match status" value="1"/>
</dbReference>
<evidence type="ECO:0000256" key="4">
    <source>
        <dbReference type="ARBA" id="ARBA00022989"/>
    </source>
</evidence>
<organism evidence="8 9">
    <name type="scientific">Anaerofilum hominis</name>
    <dbReference type="NCBI Taxonomy" id="2763016"/>
    <lineage>
        <taxon>Bacteria</taxon>
        <taxon>Bacillati</taxon>
        <taxon>Bacillota</taxon>
        <taxon>Clostridia</taxon>
        <taxon>Eubacteriales</taxon>
        <taxon>Oscillospiraceae</taxon>
        <taxon>Anaerofilum</taxon>
    </lineage>
</organism>